<feature type="transmembrane region" description="Helical" evidence="1">
    <location>
        <begin position="216"/>
        <end position="235"/>
    </location>
</feature>
<sequence>MRQILGSSRRFLGFCLQGPEALKQSAIDPLTLQFLGPLRETWYAIYDQVRLTEYAHALDCNYPLLIPILIFLAVLKAMQQSGNGLTRVVVAACLYTGPVIMNWILSHCFRPSSFRWDCWIPISNSLSFFGCALVDDHSGPLIVAFLTGQDYQAVYLARALSGSTAYSYVLAIGGVGWLSVLSLWWPVKPHVLAICCLSHIFFYSFPIFAFEPSSDWGDLVIQIILVAVCDMFMIIGRQRAEFKEKVALVSAYMVVQAKAKEESEKKMVKSLLNYAFDVHTSLAWDGDLVLEGSEEQRDLGSQMLRTMWPSAACREGQKSTLHFQELLATELERRRFKTAIASLPAESVSPQGQDQQVKDQPVQLLRTTLSVYEPGEMRTISREADLFILRCLDLLKVFKNMLLLLVLLLVVVVFVHLLFYFTP</sequence>
<accession>A0A813DJI7</accession>
<gene>
    <name evidence="2" type="ORF">PGLA1383_LOCUS4581</name>
</gene>
<feature type="transmembrane region" description="Helical" evidence="1">
    <location>
        <begin position="402"/>
        <end position="421"/>
    </location>
</feature>
<name>A0A813DJI7_POLGL</name>
<evidence type="ECO:0000256" key="1">
    <source>
        <dbReference type="SAM" id="Phobius"/>
    </source>
</evidence>
<keyword evidence="3" id="KW-1185">Reference proteome</keyword>
<evidence type="ECO:0000313" key="2">
    <source>
        <dbReference type="EMBL" id="CAE8585678.1"/>
    </source>
</evidence>
<organism evidence="2 3">
    <name type="scientific">Polarella glacialis</name>
    <name type="common">Dinoflagellate</name>
    <dbReference type="NCBI Taxonomy" id="89957"/>
    <lineage>
        <taxon>Eukaryota</taxon>
        <taxon>Sar</taxon>
        <taxon>Alveolata</taxon>
        <taxon>Dinophyceae</taxon>
        <taxon>Suessiales</taxon>
        <taxon>Suessiaceae</taxon>
        <taxon>Polarella</taxon>
    </lineage>
</organism>
<keyword evidence="1" id="KW-0472">Membrane</keyword>
<evidence type="ECO:0000313" key="3">
    <source>
        <dbReference type="Proteomes" id="UP000654075"/>
    </source>
</evidence>
<feature type="transmembrane region" description="Helical" evidence="1">
    <location>
        <begin position="84"/>
        <end position="105"/>
    </location>
</feature>
<proteinExistence type="predicted"/>
<keyword evidence="1" id="KW-0812">Transmembrane</keyword>
<feature type="transmembrane region" description="Helical" evidence="1">
    <location>
        <begin position="191"/>
        <end position="210"/>
    </location>
</feature>
<feature type="transmembrane region" description="Helical" evidence="1">
    <location>
        <begin position="166"/>
        <end position="184"/>
    </location>
</feature>
<dbReference type="AlphaFoldDB" id="A0A813DJI7"/>
<keyword evidence="1" id="KW-1133">Transmembrane helix</keyword>
<dbReference type="Proteomes" id="UP000654075">
    <property type="component" value="Unassembled WGS sequence"/>
</dbReference>
<protein>
    <submittedName>
        <fullName evidence="2">Uncharacterized protein</fullName>
    </submittedName>
</protein>
<comment type="caution">
    <text evidence="2">The sequence shown here is derived from an EMBL/GenBank/DDBJ whole genome shotgun (WGS) entry which is preliminary data.</text>
</comment>
<reference evidence="2" key="1">
    <citation type="submission" date="2021-02" db="EMBL/GenBank/DDBJ databases">
        <authorList>
            <person name="Dougan E. K."/>
            <person name="Rhodes N."/>
            <person name="Thang M."/>
            <person name="Chan C."/>
        </authorList>
    </citation>
    <scope>NUCLEOTIDE SEQUENCE</scope>
</reference>
<dbReference type="EMBL" id="CAJNNV010001731">
    <property type="protein sequence ID" value="CAE8585678.1"/>
    <property type="molecule type" value="Genomic_DNA"/>
</dbReference>